<accession>A0A1H7EIP4</accession>
<proteinExistence type="predicted"/>
<dbReference type="EMBL" id="FNYE01000076">
    <property type="protein sequence ID" value="SEK13779.1"/>
    <property type="molecule type" value="Genomic_DNA"/>
</dbReference>
<dbReference type="AlphaFoldDB" id="A0A1H7EIP4"/>
<protein>
    <submittedName>
        <fullName evidence="2">Uncharacterized protein</fullName>
    </submittedName>
</protein>
<keyword evidence="1" id="KW-1133">Transmembrane helix</keyword>
<reference evidence="3" key="1">
    <citation type="submission" date="2016-10" db="EMBL/GenBank/DDBJ databases">
        <authorList>
            <person name="Varghese N."/>
            <person name="Submissions S."/>
        </authorList>
    </citation>
    <scope>NUCLEOTIDE SEQUENCE [LARGE SCALE GENOMIC DNA]</scope>
    <source>
        <strain evidence="3">LMG 26031</strain>
    </source>
</reference>
<gene>
    <name evidence="2" type="ORF">SAMN05192539_10763</name>
</gene>
<keyword evidence="1" id="KW-0472">Membrane</keyword>
<evidence type="ECO:0000256" key="1">
    <source>
        <dbReference type="SAM" id="Phobius"/>
    </source>
</evidence>
<sequence>MSNDEVTVSFNGLTSLDVAELRASLAEAGADPAVVLKATKEPSDVTGPRKGEPATMLVIVALTQLTVTGLSIYLAKARSRSHSEDTFKFETPDGQKFEYTRKVGVEKQDEIHADLMKQIRTFNLPGFRGDDR</sequence>
<keyword evidence="3" id="KW-1185">Reference proteome</keyword>
<dbReference type="Proteomes" id="UP000198866">
    <property type="component" value="Unassembled WGS sequence"/>
</dbReference>
<dbReference type="RefSeq" id="WP_090874059.1">
    <property type="nucleotide sequence ID" value="NZ_FNYE01000076.1"/>
</dbReference>
<organism evidence="2 3">
    <name type="scientific">Paraburkholderia diazotrophica</name>
    <dbReference type="NCBI Taxonomy" id="667676"/>
    <lineage>
        <taxon>Bacteria</taxon>
        <taxon>Pseudomonadati</taxon>
        <taxon>Pseudomonadota</taxon>
        <taxon>Betaproteobacteria</taxon>
        <taxon>Burkholderiales</taxon>
        <taxon>Burkholderiaceae</taxon>
        <taxon>Paraburkholderia</taxon>
    </lineage>
</organism>
<keyword evidence="1" id="KW-0812">Transmembrane</keyword>
<evidence type="ECO:0000313" key="2">
    <source>
        <dbReference type="EMBL" id="SEK13779.1"/>
    </source>
</evidence>
<name>A0A1H7EIP4_9BURK</name>
<dbReference type="STRING" id="667676.SAMN05192539_10763"/>
<feature type="transmembrane region" description="Helical" evidence="1">
    <location>
        <begin position="54"/>
        <end position="75"/>
    </location>
</feature>
<evidence type="ECO:0000313" key="3">
    <source>
        <dbReference type="Proteomes" id="UP000198866"/>
    </source>
</evidence>